<evidence type="ECO:0000313" key="3">
    <source>
        <dbReference type="Proteomes" id="UP000091918"/>
    </source>
</evidence>
<dbReference type="Proteomes" id="UP000091918">
    <property type="component" value="Unassembled WGS sequence"/>
</dbReference>
<sequence length="391" mass="44529">MAKRGYDWSSGQVYTDRIVPSFVYPSGATGPSWSHESPHLPPGWEEGSPRGANSLKHMAMRKTLSDQRRLTALHFSHFPWELSKYLWDCLGRCRKRTLHMWKIFTTVYPQDFREISPYYSLKTSTKKMPLQDYYRLIHSPSLSWGTVLAISTDSVDLHGLVEISKITNLVALDITTPLPAKSPVKQDDDIPITTLTDRVLRSWGELALAGVAFKNLSVLMLHLQSAITLRIFSYLDQFPSLEVLIVVSCPQLADHSLKSVGQQHGWSTRRVNAANKSLYECYTHYITSADSIDTGIAPEIRSLPLLEFSLAAPDAKEYKKKHKSVWLYRQIKNSNAGRSNKKRITEHEGDVITDNNVKRRQRSKPTPKGQKSMDMAGLLAEFQRFYIVPFF</sequence>
<feature type="region of interest" description="Disordered" evidence="1">
    <location>
        <begin position="33"/>
        <end position="52"/>
    </location>
</feature>
<accession>A0A1B7P8C9</accession>
<feature type="region of interest" description="Disordered" evidence="1">
    <location>
        <begin position="337"/>
        <end position="373"/>
    </location>
</feature>
<reference evidence="2 3" key="1">
    <citation type="submission" date="2015-07" db="EMBL/GenBank/DDBJ databases">
        <title>Emmonsia species relationships and genome sequence.</title>
        <authorList>
            <person name="Cuomo C.A."/>
            <person name="Schwartz I.S."/>
            <person name="Kenyon C."/>
            <person name="de Hoog G.S."/>
            <person name="Govender N.P."/>
            <person name="Botha A."/>
            <person name="Moreno L."/>
            <person name="de Vries M."/>
            <person name="Munoz J.F."/>
            <person name="Stielow J.B."/>
        </authorList>
    </citation>
    <scope>NUCLEOTIDE SEQUENCE [LARGE SCALE GENOMIC DNA]</scope>
    <source>
        <strain evidence="2 3">CBS 136260</strain>
    </source>
</reference>
<evidence type="ECO:0000256" key="1">
    <source>
        <dbReference type="SAM" id="MobiDB-lite"/>
    </source>
</evidence>
<dbReference type="AlphaFoldDB" id="A0A1B7P8C9"/>
<dbReference type="OrthoDB" id="5273928at2759"/>
<dbReference type="EMBL" id="LGUA01000020">
    <property type="protein sequence ID" value="OAX85239.1"/>
    <property type="molecule type" value="Genomic_DNA"/>
</dbReference>
<name>A0A1B7P8C9_9EURO</name>
<evidence type="ECO:0000313" key="2">
    <source>
        <dbReference type="EMBL" id="OAX85239.1"/>
    </source>
</evidence>
<comment type="caution">
    <text evidence="2">The sequence shown here is derived from an EMBL/GenBank/DDBJ whole genome shotgun (WGS) entry which is preliminary data.</text>
</comment>
<keyword evidence="3" id="KW-1185">Reference proteome</keyword>
<proteinExistence type="predicted"/>
<organism evidence="2 3">
    <name type="scientific">Emergomyces africanus</name>
    <dbReference type="NCBI Taxonomy" id="1955775"/>
    <lineage>
        <taxon>Eukaryota</taxon>
        <taxon>Fungi</taxon>
        <taxon>Dikarya</taxon>
        <taxon>Ascomycota</taxon>
        <taxon>Pezizomycotina</taxon>
        <taxon>Eurotiomycetes</taxon>
        <taxon>Eurotiomycetidae</taxon>
        <taxon>Onygenales</taxon>
        <taxon>Ajellomycetaceae</taxon>
        <taxon>Emergomyces</taxon>
    </lineage>
</organism>
<gene>
    <name evidence="2" type="ORF">ACJ72_00399</name>
</gene>
<protein>
    <submittedName>
        <fullName evidence="2">Uncharacterized protein</fullName>
    </submittedName>
</protein>